<dbReference type="InterPro" id="IPR002195">
    <property type="entry name" value="Dihydroorotase_CS"/>
</dbReference>
<dbReference type="GO" id="GO:0004151">
    <property type="term" value="F:dihydroorotase activity"/>
    <property type="evidence" value="ECO:0007669"/>
    <property type="project" value="InterPro"/>
</dbReference>
<dbReference type="InterPro" id="IPR050138">
    <property type="entry name" value="DHOase/Allantoinase_Hydrolase"/>
</dbReference>
<comment type="function">
    <text evidence="2">Catalyzes the reversible cyclization of carbamoyl aspartate to dihydroorotate.</text>
</comment>
<dbReference type="PROSITE" id="PS00483">
    <property type="entry name" value="DIHYDROOROTASE_2"/>
    <property type="match status" value="1"/>
</dbReference>
<evidence type="ECO:0000256" key="6">
    <source>
        <dbReference type="ARBA" id="ARBA00022975"/>
    </source>
</evidence>
<comment type="similarity">
    <text evidence="3">Belongs to the metallo-dependent hydrolases superfamily. DHOase family. Class I DHOase subfamily.</text>
</comment>
<dbReference type="SUPFAM" id="SSF51556">
    <property type="entry name" value="Metallo-dependent hydrolases"/>
    <property type="match status" value="1"/>
</dbReference>
<dbReference type="GO" id="GO:0046872">
    <property type="term" value="F:metal ion binding"/>
    <property type="evidence" value="ECO:0007669"/>
    <property type="project" value="UniProtKB-KW"/>
</dbReference>
<keyword evidence="4" id="KW-0479">Metal-binding</keyword>
<keyword evidence="6" id="KW-0665">Pyrimidine biosynthesis</keyword>
<keyword evidence="9" id="KW-1185">Reference proteome</keyword>
<dbReference type="Gene3D" id="3.20.20.140">
    <property type="entry name" value="Metal-dependent hydrolases"/>
    <property type="match status" value="1"/>
</dbReference>
<dbReference type="PANTHER" id="PTHR43668:SF2">
    <property type="entry name" value="ALLANTOINASE"/>
    <property type="match status" value="1"/>
</dbReference>
<dbReference type="AlphaFoldDB" id="A0A2K8NT59"/>
<dbReference type="SUPFAM" id="SSF51338">
    <property type="entry name" value="Composite domain of metallo-dependent hydrolases"/>
    <property type="match status" value="1"/>
</dbReference>
<evidence type="ECO:0000256" key="1">
    <source>
        <dbReference type="ARBA" id="ARBA00001947"/>
    </source>
</evidence>
<dbReference type="InterPro" id="IPR011059">
    <property type="entry name" value="Metal-dep_hydrolase_composite"/>
</dbReference>
<dbReference type="Pfam" id="PF01979">
    <property type="entry name" value="Amidohydro_1"/>
    <property type="match status" value="1"/>
</dbReference>
<evidence type="ECO:0000313" key="8">
    <source>
        <dbReference type="EMBL" id="ATZ16746.1"/>
    </source>
</evidence>
<dbReference type="GO" id="GO:0006221">
    <property type="term" value="P:pyrimidine nucleotide biosynthetic process"/>
    <property type="evidence" value="ECO:0007669"/>
    <property type="project" value="UniProtKB-KW"/>
</dbReference>
<dbReference type="InterPro" id="IPR004722">
    <property type="entry name" value="DHOase"/>
</dbReference>
<evidence type="ECO:0000256" key="2">
    <source>
        <dbReference type="ARBA" id="ARBA00002368"/>
    </source>
</evidence>
<accession>A0A2K8NT59</accession>
<keyword evidence="5" id="KW-0378">Hydrolase</keyword>
<dbReference type="KEGG" id="elj:ELUMI_v1c00170"/>
<evidence type="ECO:0000256" key="3">
    <source>
        <dbReference type="ARBA" id="ARBA00010286"/>
    </source>
</evidence>
<dbReference type="OrthoDB" id="9765462at2"/>
<organism evidence="8 9">
    <name type="scientific">Williamsoniiplasma luminosum</name>
    <dbReference type="NCBI Taxonomy" id="214888"/>
    <lineage>
        <taxon>Bacteria</taxon>
        <taxon>Bacillati</taxon>
        <taxon>Mycoplasmatota</taxon>
        <taxon>Mollicutes</taxon>
        <taxon>Entomoplasmatales</taxon>
        <taxon>Williamsoniiplasma</taxon>
    </lineage>
</organism>
<sequence>MNILLKNISLIQDKKIVIKDVLIENQNITRIEKQINDAKNAEMFDGKNLFLTPGLIDVHTHTRTPGFEYKEDLSSFNQAAIHGGITTVCAMANIDPIPDNPETYQRIQKQLSTFSVIDIYQMGAVTKDLKTNEIVDFYQLKMVGAKWFSNDGFGIQSKRTMEKILIEIKKHDLLISTHLESNQIKKHGMMDQTNFTKKHNIASFDKSSEYLQLARDIELLKVTNARYHAGHISTKESVDLIRKAKAEGLNITCEVTPNHLLLTSEMIQNDSGIYKINPPIRTEVDRQSLIIGLQDGTIDCIATDHAPHTSEEKKIPINQAAFGMIGLDFSFSLMYTHLVKTNLLSLQQLIDKMHTNPNKIFRLNANQIKVGEIANLVVWDLNKKYEINKHNLKSKQTNTPFLNQEVFAENQLVIIKGKKIFQKEDI</sequence>
<dbReference type="EMBL" id="CP024963">
    <property type="protein sequence ID" value="ATZ16746.1"/>
    <property type="molecule type" value="Genomic_DNA"/>
</dbReference>
<dbReference type="GO" id="GO:0004038">
    <property type="term" value="F:allantoinase activity"/>
    <property type="evidence" value="ECO:0007669"/>
    <property type="project" value="TreeGrafter"/>
</dbReference>
<comment type="cofactor">
    <cofactor evidence="1">
        <name>Zn(2+)</name>
        <dbReference type="ChEBI" id="CHEBI:29105"/>
    </cofactor>
</comment>
<feature type="domain" description="Amidohydrolase-related" evidence="7">
    <location>
        <begin position="50"/>
        <end position="418"/>
    </location>
</feature>
<dbReference type="InterPro" id="IPR032466">
    <property type="entry name" value="Metal_Hydrolase"/>
</dbReference>
<evidence type="ECO:0000259" key="7">
    <source>
        <dbReference type="Pfam" id="PF01979"/>
    </source>
</evidence>
<dbReference type="CDD" id="cd01317">
    <property type="entry name" value="DHOase_IIa"/>
    <property type="match status" value="1"/>
</dbReference>
<dbReference type="Gene3D" id="2.30.40.10">
    <property type="entry name" value="Urease, subunit C, domain 1"/>
    <property type="match status" value="1"/>
</dbReference>
<dbReference type="NCBIfam" id="TIGR00857">
    <property type="entry name" value="pyrC_multi"/>
    <property type="match status" value="1"/>
</dbReference>
<dbReference type="RefSeq" id="WP_025734510.1">
    <property type="nucleotide sequence ID" value="NZ_CP024963.1"/>
</dbReference>
<dbReference type="GO" id="GO:0006145">
    <property type="term" value="P:purine nucleobase catabolic process"/>
    <property type="evidence" value="ECO:0007669"/>
    <property type="project" value="TreeGrafter"/>
</dbReference>
<proteinExistence type="inferred from homology"/>
<dbReference type="Proteomes" id="UP000232063">
    <property type="component" value="Chromosome"/>
</dbReference>
<evidence type="ECO:0000313" key="9">
    <source>
        <dbReference type="Proteomes" id="UP000232063"/>
    </source>
</evidence>
<protein>
    <submittedName>
        <fullName evidence="8">Dihydroorotase</fullName>
    </submittedName>
</protein>
<dbReference type="PANTHER" id="PTHR43668">
    <property type="entry name" value="ALLANTOINASE"/>
    <property type="match status" value="1"/>
</dbReference>
<reference evidence="8 9" key="1">
    <citation type="submission" date="2017-11" db="EMBL/GenBank/DDBJ databases">
        <title>Genome sequence of Entomoplasma luminosum PIMN-1 (ATCC 49195).</title>
        <authorList>
            <person name="Lo W.-S."/>
            <person name="Gasparich G.E."/>
            <person name="Kuo C.-H."/>
        </authorList>
    </citation>
    <scope>NUCLEOTIDE SEQUENCE [LARGE SCALE GENOMIC DNA]</scope>
    <source>
        <strain evidence="8 9">PIMN-1</strain>
    </source>
</reference>
<dbReference type="InterPro" id="IPR006680">
    <property type="entry name" value="Amidohydro-rel"/>
</dbReference>
<name>A0A2K8NT59_9MOLU</name>
<evidence type="ECO:0000256" key="4">
    <source>
        <dbReference type="ARBA" id="ARBA00022723"/>
    </source>
</evidence>
<dbReference type="GO" id="GO:0005737">
    <property type="term" value="C:cytoplasm"/>
    <property type="evidence" value="ECO:0007669"/>
    <property type="project" value="TreeGrafter"/>
</dbReference>
<gene>
    <name evidence="8" type="primary">pyrC</name>
    <name evidence="8" type="ORF">ELUMI_v1c00170</name>
</gene>
<evidence type="ECO:0000256" key="5">
    <source>
        <dbReference type="ARBA" id="ARBA00022801"/>
    </source>
</evidence>